<dbReference type="EMBL" id="NMUH01002442">
    <property type="protein sequence ID" value="MQM00006.1"/>
    <property type="molecule type" value="Genomic_DNA"/>
</dbReference>
<accession>A0A843VVR9</accession>
<evidence type="ECO:0000313" key="3">
    <source>
        <dbReference type="Proteomes" id="UP000652761"/>
    </source>
</evidence>
<sequence length="347" mass="38387">MPLVHDHPSPSCRVLPLPVTPLAVAAVVYGSTVRQCRQCRCLPRRLHHRLPPFFIYLRGREKRKGPEPFNTVNKPDEIIIAFESLRRCFYFLRDGEAFVKDRARSLAAKAPSLAFFCRRRLPTAFSLLSRHPATRQCPAPQLAPLFLLPPRRRGVREGPGEKPRREGSFPGFLLSPPPPHRILPSLATAPPRLRDPPSPGHASPRPALPLPLLFAPLIPLPRAEPPASQLACHSACPAPLLQRRTSSRLPLPRCLRHPWPAPHPARQRHRLPSPAPFASPVSVPSRPALWVALTQRPPSPCPPASCSAAPGSRQDCDCEQSARPVCLSTTSQDFILCSLLPPCVEWA</sequence>
<gene>
    <name evidence="2" type="ORF">Taro_032737</name>
</gene>
<protein>
    <submittedName>
        <fullName evidence="2">Uncharacterized protein</fullName>
    </submittedName>
</protein>
<name>A0A843VVR9_COLES</name>
<keyword evidence="3" id="KW-1185">Reference proteome</keyword>
<feature type="compositionally biased region" description="Basic and acidic residues" evidence="1">
    <location>
        <begin position="155"/>
        <end position="167"/>
    </location>
</feature>
<dbReference type="Proteomes" id="UP000652761">
    <property type="component" value="Unassembled WGS sequence"/>
</dbReference>
<dbReference type="AlphaFoldDB" id="A0A843VVR9"/>
<feature type="region of interest" description="Disordered" evidence="1">
    <location>
        <begin position="151"/>
        <end position="206"/>
    </location>
</feature>
<reference evidence="2" key="1">
    <citation type="submission" date="2017-07" db="EMBL/GenBank/DDBJ databases">
        <title>Taro Niue Genome Assembly and Annotation.</title>
        <authorList>
            <person name="Atibalentja N."/>
            <person name="Keating K."/>
            <person name="Fields C.J."/>
        </authorList>
    </citation>
    <scope>NUCLEOTIDE SEQUENCE</scope>
    <source>
        <strain evidence="2">Niue_2</strain>
        <tissue evidence="2">Leaf</tissue>
    </source>
</reference>
<evidence type="ECO:0000256" key="1">
    <source>
        <dbReference type="SAM" id="MobiDB-lite"/>
    </source>
</evidence>
<proteinExistence type="predicted"/>
<evidence type="ECO:0000313" key="2">
    <source>
        <dbReference type="EMBL" id="MQM00006.1"/>
    </source>
</evidence>
<organism evidence="2 3">
    <name type="scientific">Colocasia esculenta</name>
    <name type="common">Wild taro</name>
    <name type="synonym">Arum esculentum</name>
    <dbReference type="NCBI Taxonomy" id="4460"/>
    <lineage>
        <taxon>Eukaryota</taxon>
        <taxon>Viridiplantae</taxon>
        <taxon>Streptophyta</taxon>
        <taxon>Embryophyta</taxon>
        <taxon>Tracheophyta</taxon>
        <taxon>Spermatophyta</taxon>
        <taxon>Magnoliopsida</taxon>
        <taxon>Liliopsida</taxon>
        <taxon>Araceae</taxon>
        <taxon>Aroideae</taxon>
        <taxon>Colocasieae</taxon>
        <taxon>Colocasia</taxon>
    </lineage>
</organism>
<comment type="caution">
    <text evidence="2">The sequence shown here is derived from an EMBL/GenBank/DDBJ whole genome shotgun (WGS) entry which is preliminary data.</text>
</comment>